<dbReference type="PROSITE" id="PS00012">
    <property type="entry name" value="PHOSPHOPANTETHEINE"/>
    <property type="match status" value="1"/>
</dbReference>
<comment type="caution">
    <text evidence="2">The sequence shown here is derived from an EMBL/GenBank/DDBJ whole genome shotgun (WGS) entry which is preliminary data.</text>
</comment>
<evidence type="ECO:0000259" key="1">
    <source>
        <dbReference type="Pfam" id="PF00501"/>
    </source>
</evidence>
<proteinExistence type="predicted"/>
<dbReference type="RefSeq" id="WP_171562512.1">
    <property type="nucleotide sequence ID" value="NZ_JABFCS010000001.1"/>
</dbReference>
<accession>A0A849KET1</accession>
<feature type="domain" description="AMP-dependent synthetase/ligase" evidence="1">
    <location>
        <begin position="105"/>
        <end position="249"/>
    </location>
</feature>
<dbReference type="InterPro" id="IPR000873">
    <property type="entry name" value="AMP-dep_synth/lig_dom"/>
</dbReference>
<dbReference type="EMBL" id="JABFCS010000001">
    <property type="protein sequence ID" value="NNU45044.1"/>
    <property type="molecule type" value="Genomic_DNA"/>
</dbReference>
<dbReference type="InterPro" id="IPR042099">
    <property type="entry name" value="ANL_N_sf"/>
</dbReference>
<evidence type="ECO:0000313" key="2">
    <source>
        <dbReference type="EMBL" id="NNU45044.1"/>
    </source>
</evidence>
<reference evidence="2 3" key="1">
    <citation type="submission" date="2020-05" db="EMBL/GenBank/DDBJ databases">
        <authorList>
            <person name="Khan S.A."/>
            <person name="Jeon C.O."/>
            <person name="Chun B.H."/>
        </authorList>
    </citation>
    <scope>NUCLEOTIDE SEQUENCE [LARGE SCALE GENOMIC DNA]</scope>
    <source>
        <strain evidence="2 3">B156</strain>
    </source>
</reference>
<dbReference type="Proteomes" id="UP000552954">
    <property type="component" value="Unassembled WGS sequence"/>
</dbReference>
<protein>
    <submittedName>
        <fullName evidence="2">AMP-binding protein</fullName>
    </submittedName>
</protein>
<name>A0A849KET1_9BURK</name>
<dbReference type="AlphaFoldDB" id="A0A849KET1"/>
<evidence type="ECO:0000313" key="3">
    <source>
        <dbReference type="Proteomes" id="UP000552954"/>
    </source>
</evidence>
<dbReference type="InterPro" id="IPR006162">
    <property type="entry name" value="Ppantetheine_attach_site"/>
</dbReference>
<dbReference type="SUPFAM" id="SSF56801">
    <property type="entry name" value="Acetyl-CoA synthetase-like"/>
    <property type="match status" value="1"/>
</dbReference>
<sequence length="337" mass="36509">MTLPWWEPRAVLRGFVADLLADELARMRRAAVPHARLWTDATRLEADLGVDSLELMTAAAALAEALHLHASGIEDYLLARRTLGDWVDIARAGLERYSECLTFRTSGSTGLPKPCLHPLATLRQETAHLATLFPGRRRILAAVPGHHIYGFLFTVLLPRELGVFSDAVQDLRGSTPAWLARGAQPGDLVVAHPEFWRAVARTVPALPPDVVGVTSTAPCPDEVALQLQGTGLSRLVQVYGASETAGIGARDSHEAPYAFFPHWRVDPQNPHWLLRTLPQGGEQAAALPDALVPGATACSAWARGTTTRCRSVASMCSRRACARCCAAIPPCWTRRCG</sequence>
<gene>
    <name evidence="2" type="ORF">HK415_20585</name>
</gene>
<dbReference type="Pfam" id="PF00501">
    <property type="entry name" value="AMP-binding"/>
    <property type="match status" value="1"/>
</dbReference>
<reference evidence="2 3" key="2">
    <citation type="submission" date="2020-06" db="EMBL/GenBank/DDBJ databases">
        <title>Ramlibacter rhizophilus sp. nov., isolated from rhizosphere soil of national flower Mugunghwa from South Korea.</title>
        <authorList>
            <person name="Zheng-Fei Y."/>
            <person name="Huan T."/>
        </authorList>
    </citation>
    <scope>NUCLEOTIDE SEQUENCE [LARGE SCALE GENOMIC DNA]</scope>
    <source>
        <strain evidence="2 3">B156</strain>
    </source>
</reference>
<dbReference type="Gene3D" id="3.40.50.12780">
    <property type="entry name" value="N-terminal domain of ligase-like"/>
    <property type="match status" value="1"/>
</dbReference>
<organism evidence="2 3">
    <name type="scientific">Ramlibacter montanisoli</name>
    <dbReference type="NCBI Taxonomy" id="2732512"/>
    <lineage>
        <taxon>Bacteria</taxon>
        <taxon>Pseudomonadati</taxon>
        <taxon>Pseudomonadota</taxon>
        <taxon>Betaproteobacteria</taxon>
        <taxon>Burkholderiales</taxon>
        <taxon>Comamonadaceae</taxon>
        <taxon>Ramlibacter</taxon>
    </lineage>
</organism>
<keyword evidence="3" id="KW-1185">Reference proteome</keyword>